<keyword evidence="2 4" id="KW-0808">Transferase</keyword>
<dbReference type="Proteomes" id="UP000198711">
    <property type="component" value="Unassembled WGS sequence"/>
</dbReference>
<organism evidence="5 6">
    <name type="scientific">Hydrobacter penzbergensis</name>
    <dbReference type="NCBI Taxonomy" id="1235997"/>
    <lineage>
        <taxon>Bacteria</taxon>
        <taxon>Pseudomonadati</taxon>
        <taxon>Bacteroidota</taxon>
        <taxon>Chitinophagia</taxon>
        <taxon>Chitinophagales</taxon>
        <taxon>Chitinophagaceae</taxon>
        <taxon>Hydrobacter</taxon>
    </lineage>
</organism>
<dbReference type="NCBIfam" id="TIGR00045">
    <property type="entry name" value="glycerate kinase"/>
    <property type="match status" value="1"/>
</dbReference>
<dbReference type="GO" id="GO:0031388">
    <property type="term" value="P:organic acid phosphorylation"/>
    <property type="evidence" value="ECO:0007669"/>
    <property type="project" value="UniProtKB-UniRule"/>
</dbReference>
<comment type="caution">
    <text evidence="5">The sequence shown here is derived from an EMBL/GenBank/DDBJ whole genome shotgun (WGS) entry which is preliminary data.</text>
</comment>
<dbReference type="PIRSF" id="PIRSF006078">
    <property type="entry name" value="GlxK"/>
    <property type="match status" value="1"/>
</dbReference>
<dbReference type="Gene3D" id="3.90.1510.10">
    <property type="entry name" value="Glycerate kinase, domain 2"/>
    <property type="match status" value="1"/>
</dbReference>
<dbReference type="PANTHER" id="PTHR21599">
    <property type="entry name" value="GLYCERATE KINASE"/>
    <property type="match status" value="1"/>
</dbReference>
<evidence type="ECO:0000256" key="2">
    <source>
        <dbReference type="ARBA" id="ARBA00022679"/>
    </source>
</evidence>
<keyword evidence="6" id="KW-1185">Reference proteome</keyword>
<dbReference type="GO" id="GO:0008887">
    <property type="term" value="F:glycerate kinase activity"/>
    <property type="evidence" value="ECO:0007669"/>
    <property type="project" value="UniProtKB-UniRule"/>
</dbReference>
<name>A0A8X8LD68_9BACT</name>
<dbReference type="InterPro" id="IPR036129">
    <property type="entry name" value="Glycerate_kinase_sf"/>
</dbReference>
<dbReference type="Pfam" id="PF02595">
    <property type="entry name" value="Gly_kinase"/>
    <property type="match status" value="1"/>
</dbReference>
<evidence type="ECO:0000256" key="4">
    <source>
        <dbReference type="PIRNR" id="PIRNR006078"/>
    </source>
</evidence>
<dbReference type="Gene3D" id="3.40.50.10350">
    <property type="entry name" value="Glycerate kinase, domain 1"/>
    <property type="match status" value="1"/>
</dbReference>
<dbReference type="EMBL" id="FNNO01000005">
    <property type="protein sequence ID" value="SDW68855.1"/>
    <property type="molecule type" value="Genomic_DNA"/>
</dbReference>
<dbReference type="PANTHER" id="PTHR21599:SF0">
    <property type="entry name" value="GLYCERATE KINASE"/>
    <property type="match status" value="1"/>
</dbReference>
<dbReference type="InterPro" id="IPR018193">
    <property type="entry name" value="Glyc_kinase_flavodox-like_fold"/>
</dbReference>
<evidence type="ECO:0000256" key="1">
    <source>
        <dbReference type="ARBA" id="ARBA00006284"/>
    </source>
</evidence>
<protein>
    <submittedName>
        <fullName evidence="5">Glycerate kinase</fullName>
    </submittedName>
</protein>
<evidence type="ECO:0000256" key="3">
    <source>
        <dbReference type="ARBA" id="ARBA00022777"/>
    </source>
</evidence>
<dbReference type="InterPro" id="IPR004381">
    <property type="entry name" value="Glycerate_kinase"/>
</dbReference>
<accession>A0A8X8LD68</accession>
<proteinExistence type="inferred from homology"/>
<dbReference type="SUPFAM" id="SSF110738">
    <property type="entry name" value="Glycerate kinase I"/>
    <property type="match status" value="1"/>
</dbReference>
<sequence>MHILISPNAFKSSLDAGSVADAIEMGLQSSRLHFTSEKIPVGDGGDGTGELLIKQSNGIHITGRVHNALGSIIDSSFGLIDNQDTAVIEMANAAGIRLLERAALNPLKASSYGTGEQVKAALDKGVKKIIIGMGGSATVDGGAGILHALGVRFLNASGEELFPNPENLATLNEIDTSKLDKRIPGTEIIVMCDVQNKLLGDKGAARVFGPQKGATAEGLIILEKYLTQFATIIHRNTGKKVDDINGGGTAGGAAAGLFAFLNAQLVNGIDYYLDRVGFEDALSKADLVITAEGSIDEQSLEGKAPFGVAVRAKAKGIPVIGMAGKVPLNTHHELNRYFDVLLSITNEPSPLTDALKHTHQNLVRLAGQLGNLLTLNT</sequence>
<dbReference type="InterPro" id="IPR018197">
    <property type="entry name" value="Glycerate_kinase_RE-like"/>
</dbReference>
<dbReference type="AlphaFoldDB" id="A0A8X8LD68"/>
<reference evidence="5 6" key="1">
    <citation type="submission" date="2016-10" db="EMBL/GenBank/DDBJ databases">
        <authorList>
            <person name="Varghese N."/>
            <person name="Submissions S."/>
        </authorList>
    </citation>
    <scope>NUCLEOTIDE SEQUENCE [LARGE SCALE GENOMIC DNA]</scope>
    <source>
        <strain evidence="5 6">DSM 25353</strain>
    </source>
</reference>
<gene>
    <name evidence="5" type="ORF">SAMN05444410_10512</name>
</gene>
<evidence type="ECO:0000313" key="6">
    <source>
        <dbReference type="Proteomes" id="UP000198711"/>
    </source>
</evidence>
<keyword evidence="3 4" id="KW-0418">Kinase</keyword>
<dbReference type="RefSeq" id="WP_092723291.1">
    <property type="nucleotide sequence ID" value="NZ_FNNO01000005.1"/>
</dbReference>
<evidence type="ECO:0000313" key="5">
    <source>
        <dbReference type="EMBL" id="SDW68855.1"/>
    </source>
</evidence>
<comment type="similarity">
    <text evidence="1 4">Belongs to the glycerate kinase type-1 family.</text>
</comment>